<proteinExistence type="predicted"/>
<reference evidence="1 2" key="1">
    <citation type="submission" date="2016-02" db="EMBL/GenBank/DDBJ databases">
        <title>Genome analysis of coral dinoflagellate symbionts highlights evolutionary adaptations to a symbiotic lifestyle.</title>
        <authorList>
            <person name="Aranda M."/>
            <person name="Li Y."/>
            <person name="Liew Y.J."/>
            <person name="Baumgarten S."/>
            <person name="Simakov O."/>
            <person name="Wilson M."/>
            <person name="Piel J."/>
            <person name="Ashoor H."/>
            <person name="Bougouffa S."/>
            <person name="Bajic V.B."/>
            <person name="Ryu T."/>
            <person name="Ravasi T."/>
            <person name="Bayer T."/>
            <person name="Micklem G."/>
            <person name="Kim H."/>
            <person name="Bhak J."/>
            <person name="Lajeunesse T.C."/>
            <person name="Voolstra C.R."/>
        </authorList>
    </citation>
    <scope>NUCLEOTIDE SEQUENCE [LARGE SCALE GENOMIC DNA]</scope>
    <source>
        <strain evidence="1 2">CCMP2467</strain>
    </source>
</reference>
<protein>
    <submittedName>
        <fullName evidence="1">Uncharacterized protein</fullName>
    </submittedName>
</protein>
<dbReference type="AlphaFoldDB" id="A0A1Q9CVS8"/>
<comment type="caution">
    <text evidence="1">The sequence shown here is derived from an EMBL/GenBank/DDBJ whole genome shotgun (WGS) entry which is preliminary data.</text>
</comment>
<gene>
    <name evidence="1" type="ORF">AK812_SmicGene31804</name>
</gene>
<name>A0A1Q9CVS8_SYMMI</name>
<evidence type="ECO:0000313" key="1">
    <source>
        <dbReference type="EMBL" id="OLP87018.1"/>
    </source>
</evidence>
<sequence length="469" mass="52298">MLPNTPGSPQMRLRRWNFAGNAPELPQLSKRMKRGAKAMRDLRPLAENTPNQRPLTERTLDAAQDWSVNSTPRGARAGATATCGLELSEESRSHFFGHRTGLDVEAELQRQAVLLKGLLRDVAVMRDTVWHLSDELACVSAPQNDLEQLSADVRELQQAFGCFSRQDLEEVDRAKLASYQESRSLEETRLEEDASASFRELETRFEEHSRMLESRFEDLNPSIKHLETRLEEHKNTLDARFGDLHLSWLEARFEEQRQLLEMRIAEHKQLETRFEEHRSSLSTLARLEDVQGLHHRMADLELRLRNEVLLQLSANTAEEVIEQASVSVTPLLRQRAEEIAERARPATSPAVSGGGQQRPGSPVFLSLALHAERVAEVAADIAREVVHSVLTTAELQVGETPPPQCNREGGALIRVAVNGEIAATHHFSHAPPSEAVGFLTPVLRLAGTGKAAKLMPGLAPPSKMLADSR</sequence>
<dbReference type="OrthoDB" id="421048at2759"/>
<evidence type="ECO:0000313" key="2">
    <source>
        <dbReference type="Proteomes" id="UP000186817"/>
    </source>
</evidence>
<dbReference type="Proteomes" id="UP000186817">
    <property type="component" value="Unassembled WGS sequence"/>
</dbReference>
<dbReference type="EMBL" id="LSRX01000886">
    <property type="protein sequence ID" value="OLP87018.1"/>
    <property type="molecule type" value="Genomic_DNA"/>
</dbReference>
<organism evidence="1 2">
    <name type="scientific">Symbiodinium microadriaticum</name>
    <name type="common">Dinoflagellate</name>
    <name type="synonym">Zooxanthella microadriatica</name>
    <dbReference type="NCBI Taxonomy" id="2951"/>
    <lineage>
        <taxon>Eukaryota</taxon>
        <taxon>Sar</taxon>
        <taxon>Alveolata</taxon>
        <taxon>Dinophyceae</taxon>
        <taxon>Suessiales</taxon>
        <taxon>Symbiodiniaceae</taxon>
        <taxon>Symbiodinium</taxon>
    </lineage>
</organism>
<accession>A0A1Q9CVS8</accession>
<keyword evidence="2" id="KW-1185">Reference proteome</keyword>